<keyword evidence="3" id="KW-1185">Reference proteome</keyword>
<accession>A0ABR3WST7</accession>
<comment type="caution">
    <text evidence="2">The sequence shown here is derived from an EMBL/GenBank/DDBJ whole genome shotgun (WGS) entry which is preliminary data.</text>
</comment>
<dbReference type="InterPro" id="IPR052895">
    <property type="entry name" value="HetReg/Transcr_Mod"/>
</dbReference>
<dbReference type="Pfam" id="PF06985">
    <property type="entry name" value="HET"/>
    <property type="match status" value="1"/>
</dbReference>
<name>A0ABR3WST7_9PEZI</name>
<dbReference type="EMBL" id="JAWRVE010000055">
    <property type="protein sequence ID" value="KAL1866532.1"/>
    <property type="molecule type" value="Genomic_DNA"/>
</dbReference>
<gene>
    <name evidence="2" type="ORF">Daus18300_006767</name>
</gene>
<feature type="domain" description="Heterokaryon incompatibility" evidence="1">
    <location>
        <begin position="12"/>
        <end position="168"/>
    </location>
</feature>
<dbReference type="Proteomes" id="UP001583177">
    <property type="component" value="Unassembled WGS sequence"/>
</dbReference>
<evidence type="ECO:0000313" key="2">
    <source>
        <dbReference type="EMBL" id="KAL1866532.1"/>
    </source>
</evidence>
<organism evidence="2 3">
    <name type="scientific">Diaporthe australafricana</name>
    <dbReference type="NCBI Taxonomy" id="127596"/>
    <lineage>
        <taxon>Eukaryota</taxon>
        <taxon>Fungi</taxon>
        <taxon>Dikarya</taxon>
        <taxon>Ascomycota</taxon>
        <taxon>Pezizomycotina</taxon>
        <taxon>Sordariomycetes</taxon>
        <taxon>Sordariomycetidae</taxon>
        <taxon>Diaporthales</taxon>
        <taxon>Diaporthaceae</taxon>
        <taxon>Diaporthe</taxon>
    </lineage>
</organism>
<sequence length="400" mass="45721">METFELARCPPFVALSYTWGNPSLCREISVNGKPLYIRENIYQAMSVLQHLPAAQVSEDPRRERELIRGHFWVDAVCINQNDVLERGHQVSLMESIFTGAACAIAWLGPEAEKSKVAMDAIRSQFKSYAGRADLGGGPQTRWKYWLLRSALHRLSFRPYWGRMWTVQEFILPKNLLLLCGENGAWWENFLAAKPAIAEMQLLQSGWLRLWDARDRWQRSNAHRDRVVDAVAEEVGDAIVGHMPDSGTMSGLTAADSLDELLFVFGYGQCSDPRDRIYALLSLVRHQGSQSPSPIVPDYTISAEQLYYRVLAHLRSSPSLADSRSWTDFRGVLCRALELDKDEEYFRRHDTLYEVTGEKSRQGVDANLRDDEVFKYFLWLRSHKKTAYSIPIVQRGRSGSL</sequence>
<protein>
    <recommendedName>
        <fullName evidence="1">Heterokaryon incompatibility domain-containing protein</fullName>
    </recommendedName>
</protein>
<evidence type="ECO:0000313" key="3">
    <source>
        <dbReference type="Proteomes" id="UP001583177"/>
    </source>
</evidence>
<dbReference type="InterPro" id="IPR010730">
    <property type="entry name" value="HET"/>
</dbReference>
<dbReference type="PANTHER" id="PTHR24148:SF73">
    <property type="entry name" value="HET DOMAIN PROTEIN (AFU_ORTHOLOGUE AFUA_8G01020)"/>
    <property type="match status" value="1"/>
</dbReference>
<dbReference type="PANTHER" id="PTHR24148">
    <property type="entry name" value="ANKYRIN REPEAT DOMAIN-CONTAINING PROTEIN 39 HOMOLOG-RELATED"/>
    <property type="match status" value="1"/>
</dbReference>
<evidence type="ECO:0000259" key="1">
    <source>
        <dbReference type="Pfam" id="PF06985"/>
    </source>
</evidence>
<reference evidence="2 3" key="1">
    <citation type="journal article" date="2024" name="IMA Fungus">
        <title>IMA Genome - F19 : A genome assembly and annotation guide to empower mycologists, including annotated draft genome sequences of Ceratocystis pirilliformis, Diaporthe australafricana, Fusarium ophioides, Paecilomyces lecythidis, and Sporothrix stenoceras.</title>
        <authorList>
            <person name="Aylward J."/>
            <person name="Wilson A.M."/>
            <person name="Visagie C.M."/>
            <person name="Spraker J."/>
            <person name="Barnes I."/>
            <person name="Buitendag C."/>
            <person name="Ceriani C."/>
            <person name="Del Mar Angel L."/>
            <person name="du Plessis D."/>
            <person name="Fuchs T."/>
            <person name="Gasser K."/>
            <person name="Kramer D."/>
            <person name="Li W."/>
            <person name="Munsamy K."/>
            <person name="Piso A."/>
            <person name="Price J.L."/>
            <person name="Sonnekus B."/>
            <person name="Thomas C."/>
            <person name="van der Nest A."/>
            <person name="van Dijk A."/>
            <person name="van Heerden A."/>
            <person name="van Vuuren N."/>
            <person name="Yilmaz N."/>
            <person name="Duong T.A."/>
            <person name="van der Merwe N.A."/>
            <person name="Wingfield M.J."/>
            <person name="Wingfield B.D."/>
        </authorList>
    </citation>
    <scope>NUCLEOTIDE SEQUENCE [LARGE SCALE GENOMIC DNA]</scope>
    <source>
        <strain evidence="2 3">CMW 18300</strain>
    </source>
</reference>
<proteinExistence type="predicted"/>